<dbReference type="PANTHER" id="PTHR31718">
    <property type="entry name" value="PLAT DOMAIN-CONTAINING PROTEIN"/>
    <property type="match status" value="1"/>
</dbReference>
<evidence type="ECO:0000313" key="2">
    <source>
        <dbReference type="Proteomes" id="UP000242715"/>
    </source>
</evidence>
<reference evidence="2" key="1">
    <citation type="journal article" date="2017" name="Front. Plant Sci.">
        <title>Climate Clever Clovers: New Paradigm to Reduce the Environmental Footprint of Ruminants by Breeding Low Methanogenic Forages Utilizing Haplotype Variation.</title>
        <authorList>
            <person name="Kaur P."/>
            <person name="Appels R."/>
            <person name="Bayer P.E."/>
            <person name="Keeble-Gagnere G."/>
            <person name="Wang J."/>
            <person name="Hirakawa H."/>
            <person name="Shirasawa K."/>
            <person name="Vercoe P."/>
            <person name="Stefanova K."/>
            <person name="Durmic Z."/>
            <person name="Nichols P."/>
            <person name="Revell C."/>
            <person name="Isobe S.N."/>
            <person name="Edwards D."/>
            <person name="Erskine W."/>
        </authorList>
    </citation>
    <scope>NUCLEOTIDE SEQUENCE [LARGE SCALE GENOMIC DNA]</scope>
    <source>
        <strain evidence="2">cv. Daliak</strain>
    </source>
</reference>
<organism evidence="1 2">
    <name type="scientific">Trifolium subterraneum</name>
    <name type="common">Subterranean clover</name>
    <dbReference type="NCBI Taxonomy" id="3900"/>
    <lineage>
        <taxon>Eukaryota</taxon>
        <taxon>Viridiplantae</taxon>
        <taxon>Streptophyta</taxon>
        <taxon>Embryophyta</taxon>
        <taxon>Tracheophyta</taxon>
        <taxon>Spermatophyta</taxon>
        <taxon>Magnoliopsida</taxon>
        <taxon>eudicotyledons</taxon>
        <taxon>Gunneridae</taxon>
        <taxon>Pentapetalae</taxon>
        <taxon>rosids</taxon>
        <taxon>fabids</taxon>
        <taxon>Fabales</taxon>
        <taxon>Fabaceae</taxon>
        <taxon>Papilionoideae</taxon>
        <taxon>50 kb inversion clade</taxon>
        <taxon>NPAAA clade</taxon>
        <taxon>Hologalegina</taxon>
        <taxon>IRL clade</taxon>
        <taxon>Trifolieae</taxon>
        <taxon>Trifolium</taxon>
    </lineage>
</organism>
<dbReference type="PANTHER" id="PTHR31718:SF31">
    <property type="entry name" value="OS01G0172800 PROTEIN"/>
    <property type="match status" value="1"/>
</dbReference>
<dbReference type="InterPro" id="IPR036392">
    <property type="entry name" value="PLAT/LH2_dom_sf"/>
</dbReference>
<dbReference type="Proteomes" id="UP000242715">
    <property type="component" value="Unassembled WGS sequence"/>
</dbReference>
<dbReference type="Pfam" id="PF06232">
    <property type="entry name" value="ATS3"/>
    <property type="match status" value="1"/>
</dbReference>
<evidence type="ECO:0000313" key="1">
    <source>
        <dbReference type="EMBL" id="GAU44857.1"/>
    </source>
</evidence>
<accession>A0A2Z6PJD6</accession>
<protein>
    <recommendedName>
        <fullName evidence="3">PLAT domain-containing protein</fullName>
    </recommendedName>
</protein>
<gene>
    <name evidence="1" type="ORF">TSUD_112310</name>
</gene>
<dbReference type="AlphaFoldDB" id="A0A2Z6PJD6"/>
<dbReference type="EMBL" id="DF974079">
    <property type="protein sequence ID" value="GAU44857.1"/>
    <property type="molecule type" value="Genomic_DNA"/>
</dbReference>
<name>A0A2Z6PJD6_TRISU</name>
<keyword evidence="2" id="KW-1185">Reference proteome</keyword>
<sequence length="128" mass="14338">MFQIDETRLTGGSCNYLITIKTSCSSPPHTTDEIGLLIGDANGFELYVQRLDGPDSETFKQCSTISFEILGPCVGKICQLYLFRNGTDGWRPETVTVHYNEYPPVTFNYDIFIPQGVSSGFNYCDNKN</sequence>
<dbReference type="OrthoDB" id="1920702at2759"/>
<proteinExistence type="predicted"/>
<dbReference type="SUPFAM" id="SSF49723">
    <property type="entry name" value="Lipase/lipooxygenase domain (PLAT/LH2 domain)"/>
    <property type="match status" value="1"/>
</dbReference>
<evidence type="ECO:0008006" key="3">
    <source>
        <dbReference type="Google" id="ProtNLM"/>
    </source>
</evidence>
<dbReference type="Gene3D" id="2.60.60.20">
    <property type="entry name" value="PLAT/LH2 domain"/>
    <property type="match status" value="1"/>
</dbReference>
<dbReference type="InterPro" id="IPR010417">
    <property type="entry name" value="Embryo-specific_ATS3"/>
</dbReference>